<feature type="compositionally biased region" description="Polar residues" evidence="1">
    <location>
        <begin position="40"/>
        <end position="57"/>
    </location>
</feature>
<feature type="region of interest" description="Disordered" evidence="1">
    <location>
        <begin position="583"/>
        <end position="633"/>
    </location>
</feature>
<sequence length="755" mass="83105">MADNGAYARYLETQRKQAIVDNKAKFKALSKAEDEKVKQRGTSYGDLSTGTQVNNRANGRVLRQGASPTVGTSGKVSDPYAANRKNAGRSGYDEAGDPIDPYAANRKNAGKSGYDEAGDPIDPYAKERANAGRTGYDEAGTKINSDGTPGGSQKVDADGESSSSDSGGSPSGNPLDEYANYTYGLSLHVIKPEEYEELKPGYDPDGKVLIASGGRQGSGFSRVAGFESDFYFDNFRMTTIIGMNQRTRGSNVIDMQFTVLEPFGMTLLDKILTVADTIGAKNWNEMPFVMQIDFFANTTDDKSILISGHTKYIPIKLIECKISATSNGASYQFHGIPYNHAAFQTNSVSTPAFNEVTAKTVKEFFSSESKDKGSYALALNSYQKKLAADEAKYQEFPDIYEFKFDSAIGDAIIVYEKRNNVRSTPMANKSNPSATDKDGKRAADGGSAAQVDLEYQAIPINAGTSIIDVISQVIRNSSYMAEQVGKSGDDVIKSWRVIPEIKILKFDNFRKIYQKKFIYHVKKANYHNTKYPDAPMKMPTKISRIYNYLYTGQNQDILDFNIDFNVVFYTAMTANRDKLKKVEIDKTPKKQEEDKGTKPSPGTNKLDPKHVKTVATQADVSTSSQGANDTKNVASNDLVRSMFTDSRGDMININLKIAGDPAYIKQDDIFFKPEESKDSAGTLDKHGSFSMDGGELFVEVNFRTPTDINPSSDTYDFSNSEKTAFSGTYRVMTVDNVLERGQFTQTLSLIKVFPA</sequence>
<feature type="compositionally biased region" description="Polar residues" evidence="1">
    <location>
        <begin position="423"/>
        <end position="434"/>
    </location>
</feature>
<feature type="compositionally biased region" description="Low complexity" evidence="1">
    <location>
        <begin position="160"/>
        <end position="172"/>
    </location>
</feature>
<accession>A0A6J5T3K8</accession>
<evidence type="ECO:0000313" key="2">
    <source>
        <dbReference type="EMBL" id="CAB4221187.1"/>
    </source>
</evidence>
<reference evidence="2" key="1">
    <citation type="submission" date="2020-05" db="EMBL/GenBank/DDBJ databases">
        <authorList>
            <person name="Chiriac C."/>
            <person name="Salcher M."/>
            <person name="Ghai R."/>
            <person name="Kavagutti S V."/>
        </authorList>
    </citation>
    <scope>NUCLEOTIDE SEQUENCE</scope>
</reference>
<name>A0A6J5T3K8_9CAUD</name>
<dbReference type="EMBL" id="LR797503">
    <property type="protein sequence ID" value="CAB4221187.1"/>
    <property type="molecule type" value="Genomic_DNA"/>
</dbReference>
<feature type="compositionally biased region" description="Basic and acidic residues" evidence="1">
    <location>
        <begin position="124"/>
        <end position="140"/>
    </location>
</feature>
<gene>
    <name evidence="2" type="ORF">UFOVP1636_180</name>
</gene>
<feature type="compositionally biased region" description="Basic and acidic residues" evidence="1">
    <location>
        <begin position="583"/>
        <end position="597"/>
    </location>
</feature>
<feature type="compositionally biased region" description="Polar residues" evidence="1">
    <location>
        <begin position="614"/>
        <end position="633"/>
    </location>
</feature>
<feature type="region of interest" description="Disordered" evidence="1">
    <location>
        <begin position="423"/>
        <end position="445"/>
    </location>
</feature>
<evidence type="ECO:0000256" key="1">
    <source>
        <dbReference type="SAM" id="MobiDB-lite"/>
    </source>
</evidence>
<feature type="compositionally biased region" description="Polar residues" evidence="1">
    <location>
        <begin position="66"/>
        <end position="75"/>
    </location>
</feature>
<feature type="region of interest" description="Disordered" evidence="1">
    <location>
        <begin position="33"/>
        <end position="177"/>
    </location>
</feature>
<protein>
    <submittedName>
        <fullName evidence="2">Uncharacterized protein</fullName>
    </submittedName>
</protein>
<proteinExistence type="predicted"/>
<organism evidence="2">
    <name type="scientific">uncultured Caudovirales phage</name>
    <dbReference type="NCBI Taxonomy" id="2100421"/>
    <lineage>
        <taxon>Viruses</taxon>
        <taxon>Duplodnaviria</taxon>
        <taxon>Heunggongvirae</taxon>
        <taxon>Uroviricota</taxon>
        <taxon>Caudoviricetes</taxon>
        <taxon>Peduoviridae</taxon>
        <taxon>Maltschvirus</taxon>
        <taxon>Maltschvirus maltsch</taxon>
    </lineage>
</organism>